<name>A0A9D1S4H1_9FIRM</name>
<dbReference type="SUPFAM" id="SSF55811">
    <property type="entry name" value="Nudix"/>
    <property type="match status" value="1"/>
</dbReference>
<evidence type="ECO:0000259" key="3">
    <source>
        <dbReference type="PROSITE" id="PS51462"/>
    </source>
</evidence>
<comment type="caution">
    <text evidence="4">The sequence shown here is derived from an EMBL/GenBank/DDBJ whole genome shotgun (WGS) entry which is preliminary data.</text>
</comment>
<sequence length="174" mass="19596">METEEMLEIFDGERRPRGYAKARSENLGPDEYKVAVGIWVVDANGRLLITRRSLDKLYAPGKWENTGGHMRAGEAPVAAVIRELSEETGLNARPEDVRYLGTAKVWPYFGDNFVTYVDEVEPEVRLQPGETMDARWVTLDELDGMMRAGEMAGSTCSHMAYYREAFEAAVRARA</sequence>
<dbReference type="PANTHER" id="PTHR43046:SF14">
    <property type="entry name" value="MUTT_NUDIX FAMILY PROTEIN"/>
    <property type="match status" value="1"/>
</dbReference>
<organism evidence="4 5">
    <name type="scientific">Candidatus Fimadaptatus faecigallinarum</name>
    <dbReference type="NCBI Taxonomy" id="2840814"/>
    <lineage>
        <taxon>Bacteria</taxon>
        <taxon>Bacillati</taxon>
        <taxon>Bacillota</taxon>
        <taxon>Clostridia</taxon>
        <taxon>Eubacteriales</taxon>
        <taxon>Candidatus Fimadaptatus</taxon>
    </lineage>
</organism>
<dbReference type="Pfam" id="PF00293">
    <property type="entry name" value="NUDIX"/>
    <property type="match status" value="1"/>
</dbReference>
<evidence type="ECO:0000313" key="5">
    <source>
        <dbReference type="Proteomes" id="UP000824123"/>
    </source>
</evidence>
<feature type="domain" description="Nudix hydrolase" evidence="3">
    <location>
        <begin position="31"/>
        <end position="159"/>
    </location>
</feature>
<dbReference type="PROSITE" id="PS51462">
    <property type="entry name" value="NUDIX"/>
    <property type="match status" value="1"/>
</dbReference>
<protein>
    <submittedName>
        <fullName evidence="4">NUDIX domain-containing protein</fullName>
    </submittedName>
</protein>
<evidence type="ECO:0000256" key="2">
    <source>
        <dbReference type="ARBA" id="ARBA00022801"/>
    </source>
</evidence>
<accession>A0A9D1S4H1</accession>
<dbReference type="PROSITE" id="PS00893">
    <property type="entry name" value="NUDIX_BOX"/>
    <property type="match status" value="1"/>
</dbReference>
<dbReference type="Proteomes" id="UP000824123">
    <property type="component" value="Unassembled WGS sequence"/>
</dbReference>
<dbReference type="InterPro" id="IPR020084">
    <property type="entry name" value="NUDIX_hydrolase_CS"/>
</dbReference>
<dbReference type="AlphaFoldDB" id="A0A9D1S4H1"/>
<evidence type="ECO:0000313" key="4">
    <source>
        <dbReference type="EMBL" id="HIU46954.1"/>
    </source>
</evidence>
<dbReference type="InterPro" id="IPR000086">
    <property type="entry name" value="NUDIX_hydrolase_dom"/>
</dbReference>
<keyword evidence="2" id="KW-0378">Hydrolase</keyword>
<dbReference type="GO" id="GO:0016787">
    <property type="term" value="F:hydrolase activity"/>
    <property type="evidence" value="ECO:0007669"/>
    <property type="project" value="UniProtKB-KW"/>
</dbReference>
<evidence type="ECO:0000256" key="1">
    <source>
        <dbReference type="ARBA" id="ARBA00001946"/>
    </source>
</evidence>
<gene>
    <name evidence="4" type="ORF">IAC59_06815</name>
</gene>
<comment type="cofactor">
    <cofactor evidence="1">
        <name>Mg(2+)</name>
        <dbReference type="ChEBI" id="CHEBI:18420"/>
    </cofactor>
</comment>
<dbReference type="EMBL" id="DVNK01000041">
    <property type="protein sequence ID" value="HIU46954.1"/>
    <property type="molecule type" value="Genomic_DNA"/>
</dbReference>
<dbReference type="Gene3D" id="3.90.79.10">
    <property type="entry name" value="Nucleoside Triphosphate Pyrophosphohydrolase"/>
    <property type="match status" value="1"/>
</dbReference>
<dbReference type="PANTHER" id="PTHR43046">
    <property type="entry name" value="GDP-MANNOSE MANNOSYL HYDROLASE"/>
    <property type="match status" value="1"/>
</dbReference>
<dbReference type="CDD" id="cd04693">
    <property type="entry name" value="NUDIX_Hydrolase"/>
    <property type="match status" value="1"/>
</dbReference>
<proteinExistence type="predicted"/>
<reference evidence="4" key="1">
    <citation type="submission" date="2020-10" db="EMBL/GenBank/DDBJ databases">
        <authorList>
            <person name="Gilroy R."/>
        </authorList>
    </citation>
    <scope>NUCLEOTIDE SEQUENCE</scope>
    <source>
        <strain evidence="4">ChiSxjej2B14-8506</strain>
    </source>
</reference>
<reference evidence="4" key="2">
    <citation type="journal article" date="2021" name="PeerJ">
        <title>Extensive microbial diversity within the chicken gut microbiome revealed by metagenomics and culture.</title>
        <authorList>
            <person name="Gilroy R."/>
            <person name="Ravi A."/>
            <person name="Getino M."/>
            <person name="Pursley I."/>
            <person name="Horton D.L."/>
            <person name="Alikhan N.F."/>
            <person name="Baker D."/>
            <person name="Gharbi K."/>
            <person name="Hall N."/>
            <person name="Watson M."/>
            <person name="Adriaenssens E.M."/>
            <person name="Foster-Nyarko E."/>
            <person name="Jarju S."/>
            <person name="Secka A."/>
            <person name="Antonio M."/>
            <person name="Oren A."/>
            <person name="Chaudhuri R.R."/>
            <person name="La Ragione R."/>
            <person name="Hildebrand F."/>
            <person name="Pallen M.J."/>
        </authorList>
    </citation>
    <scope>NUCLEOTIDE SEQUENCE</scope>
    <source>
        <strain evidence="4">ChiSxjej2B14-8506</strain>
    </source>
</reference>
<dbReference type="InterPro" id="IPR015797">
    <property type="entry name" value="NUDIX_hydrolase-like_dom_sf"/>
</dbReference>